<sequence>MIKGLSILLTTMVLTGCSVDFSDTLPDYTGSDAAYIRVENTLQPTPYRIEKQIPAGNCWKSEKAYGITSKVAIVGIKVRTSKAVNGIAPPSADFAAKSYQEYTIQPGFTYKVWWKREERSMHGIDLGQTYSGSFLANKGHTYEISNDNNDVRIVDLSKDTSPEMKSLPECNYNRDLLGKKQYL</sequence>
<dbReference type="Proteomes" id="UP000512043">
    <property type="component" value="Chromosome"/>
</dbReference>
<protein>
    <recommendedName>
        <fullName evidence="3">Lipoprotein</fullName>
    </recommendedName>
</protein>
<evidence type="ECO:0008006" key="3">
    <source>
        <dbReference type="Google" id="ProtNLM"/>
    </source>
</evidence>
<dbReference type="PROSITE" id="PS51257">
    <property type="entry name" value="PROKAR_LIPOPROTEIN"/>
    <property type="match status" value="1"/>
</dbReference>
<name>A0ABD7B1G4_CITFR</name>
<dbReference type="AlphaFoldDB" id="A0ABD7B1G4"/>
<dbReference type="RefSeq" id="WP_135912490.1">
    <property type="nucleotide sequence ID" value="NZ_CP038856.1"/>
</dbReference>
<gene>
    <name evidence="1" type="ORF">HV164_17740</name>
</gene>
<organism evidence="1 2">
    <name type="scientific">Citrobacter freundii</name>
    <dbReference type="NCBI Taxonomy" id="546"/>
    <lineage>
        <taxon>Bacteria</taxon>
        <taxon>Pseudomonadati</taxon>
        <taxon>Pseudomonadota</taxon>
        <taxon>Gammaproteobacteria</taxon>
        <taxon>Enterobacterales</taxon>
        <taxon>Enterobacteriaceae</taxon>
        <taxon>Citrobacter</taxon>
        <taxon>Citrobacter freundii complex</taxon>
    </lineage>
</organism>
<evidence type="ECO:0000313" key="2">
    <source>
        <dbReference type="Proteomes" id="UP000512043"/>
    </source>
</evidence>
<dbReference type="EMBL" id="CP056597">
    <property type="protein sequence ID" value="QLY38252.1"/>
    <property type="molecule type" value="Genomic_DNA"/>
</dbReference>
<accession>A0ABD7B1G4</accession>
<reference evidence="2" key="1">
    <citation type="submission" date="2020-06" db="EMBL/GenBank/DDBJ databases">
        <title>REHAB project genomes.</title>
        <authorList>
            <person name="Shaw L.P."/>
        </authorList>
    </citation>
    <scope>NUCLEOTIDE SEQUENCE [LARGE SCALE GENOMIC DNA]</scope>
    <source>
        <strain evidence="2">RHBSTW-00334</strain>
    </source>
</reference>
<proteinExistence type="predicted"/>
<evidence type="ECO:0000313" key="1">
    <source>
        <dbReference type="EMBL" id="QLY38252.1"/>
    </source>
</evidence>